<dbReference type="InParanoid" id="C1DZK3"/>
<reference evidence="1 2" key="1">
    <citation type="journal article" date="2009" name="Science">
        <title>Green evolution and dynamic adaptations revealed by genomes of the marine picoeukaryotes Micromonas.</title>
        <authorList>
            <person name="Worden A.Z."/>
            <person name="Lee J.H."/>
            <person name="Mock T."/>
            <person name="Rouze P."/>
            <person name="Simmons M.P."/>
            <person name="Aerts A.L."/>
            <person name="Allen A.E."/>
            <person name="Cuvelier M.L."/>
            <person name="Derelle E."/>
            <person name="Everett M.V."/>
            <person name="Foulon E."/>
            <person name="Grimwood J."/>
            <person name="Gundlach H."/>
            <person name="Henrissat B."/>
            <person name="Napoli C."/>
            <person name="McDonald S.M."/>
            <person name="Parker M.S."/>
            <person name="Rombauts S."/>
            <person name="Salamov A."/>
            <person name="Von Dassow P."/>
            <person name="Badger J.H."/>
            <person name="Coutinho P.M."/>
            <person name="Demir E."/>
            <person name="Dubchak I."/>
            <person name="Gentemann C."/>
            <person name="Eikrem W."/>
            <person name="Gready J.E."/>
            <person name="John U."/>
            <person name="Lanier W."/>
            <person name="Lindquist E.A."/>
            <person name="Lucas S."/>
            <person name="Mayer K.F."/>
            <person name="Moreau H."/>
            <person name="Not F."/>
            <person name="Otillar R."/>
            <person name="Panaud O."/>
            <person name="Pangilinan J."/>
            <person name="Paulsen I."/>
            <person name="Piegu B."/>
            <person name="Poliakov A."/>
            <person name="Robbens S."/>
            <person name="Schmutz J."/>
            <person name="Toulza E."/>
            <person name="Wyss T."/>
            <person name="Zelensky A."/>
            <person name="Zhou K."/>
            <person name="Armbrust E.V."/>
            <person name="Bhattacharya D."/>
            <person name="Goodenough U.W."/>
            <person name="Van de Peer Y."/>
            <person name="Grigoriev I.V."/>
        </authorList>
    </citation>
    <scope>NUCLEOTIDE SEQUENCE [LARGE SCALE GENOMIC DNA]</scope>
    <source>
        <strain evidence="2">RCC299 / NOUM17</strain>
    </source>
</reference>
<name>C1DZK3_MICCC</name>
<evidence type="ECO:0000313" key="2">
    <source>
        <dbReference type="Proteomes" id="UP000002009"/>
    </source>
</evidence>
<proteinExistence type="predicted"/>
<dbReference type="GeneID" id="8240603"/>
<sequence>MSDSAMLEYVGGEVIVSGLKARPDLNGLTARVDEWLTDRSRFRCVVYDKDWLEGESVNLRPECCDRPTCERTGEELPCGRPSRICCRRCGKRRFCSKECMRSHRDWCDANDEERRARAERHHDNPHDARNDPNNAAHIETLCQRVVDILQNETGGVFRDKFLEVRNKGQRGERFLVQIVEEGAIGAGDARLTLFSLEQVDTLARSSQGWANPRDVVRNYDPKTQFAVMYGHDDDDFCPLRTITFNTYIAVFMEQVGWLS</sequence>
<keyword evidence="2" id="KW-1185">Reference proteome</keyword>
<dbReference type="KEGG" id="mis:MICPUN_56508"/>
<dbReference type="EMBL" id="CP001323">
    <property type="protein sequence ID" value="ACO61133.1"/>
    <property type="molecule type" value="Genomic_DNA"/>
</dbReference>
<dbReference type="Proteomes" id="UP000002009">
    <property type="component" value="Chromosome 2"/>
</dbReference>
<gene>
    <name evidence="1" type="ORF">MICPUN_56508</name>
</gene>
<organism evidence="1 2">
    <name type="scientific">Micromonas commoda (strain RCC299 / NOUM17 / CCMP2709)</name>
    <name type="common">Picoplanktonic green alga</name>
    <dbReference type="NCBI Taxonomy" id="296587"/>
    <lineage>
        <taxon>Eukaryota</taxon>
        <taxon>Viridiplantae</taxon>
        <taxon>Chlorophyta</taxon>
        <taxon>Mamiellophyceae</taxon>
        <taxon>Mamiellales</taxon>
        <taxon>Mamiellaceae</taxon>
        <taxon>Micromonas</taxon>
    </lineage>
</organism>
<protein>
    <submittedName>
        <fullName evidence="1">Uncharacterized protein</fullName>
    </submittedName>
</protein>
<accession>C1DZK3</accession>
<dbReference type="AlphaFoldDB" id="C1DZK3"/>
<dbReference type="RefSeq" id="XP_002499875.1">
    <property type="nucleotide sequence ID" value="XM_002499829.1"/>
</dbReference>
<evidence type="ECO:0000313" key="1">
    <source>
        <dbReference type="EMBL" id="ACO61133.1"/>
    </source>
</evidence>